<evidence type="ECO:0000259" key="6">
    <source>
        <dbReference type="PROSITE" id="PS51352"/>
    </source>
</evidence>
<dbReference type="InterPro" id="IPR036249">
    <property type="entry name" value="Thioredoxin-like_sf"/>
</dbReference>
<gene>
    <name evidence="7" type="ORF">SAMN02745126_04458</name>
</gene>
<evidence type="ECO:0000256" key="4">
    <source>
        <dbReference type="ARBA" id="ARBA00023284"/>
    </source>
</evidence>
<dbReference type="Proteomes" id="UP000190092">
    <property type="component" value="Unassembled WGS sequence"/>
</dbReference>
<evidence type="ECO:0000256" key="2">
    <source>
        <dbReference type="ARBA" id="ARBA00022982"/>
    </source>
</evidence>
<dbReference type="STRING" id="225324.SAMN02745126_04458"/>
<dbReference type="PANTHER" id="PTHR45663">
    <property type="entry name" value="GEO12009P1"/>
    <property type="match status" value="1"/>
</dbReference>
<protein>
    <submittedName>
        <fullName evidence="7">Thioredoxin</fullName>
    </submittedName>
</protein>
<keyword evidence="1" id="KW-0813">Transport</keyword>
<organism evidence="7 8">
    <name type="scientific">Enhydrobacter aerosaccus</name>
    <dbReference type="NCBI Taxonomy" id="225324"/>
    <lineage>
        <taxon>Bacteria</taxon>
        <taxon>Pseudomonadati</taxon>
        <taxon>Pseudomonadota</taxon>
        <taxon>Alphaproteobacteria</taxon>
        <taxon>Hyphomicrobiales</taxon>
        <taxon>Enhydrobacter</taxon>
    </lineage>
</organism>
<dbReference type="AlphaFoldDB" id="A0A1T4S992"/>
<dbReference type="InterPro" id="IPR013766">
    <property type="entry name" value="Thioredoxin_domain"/>
</dbReference>
<keyword evidence="8" id="KW-1185">Reference proteome</keyword>
<feature type="signal peptide" evidence="5">
    <location>
        <begin position="1"/>
        <end position="24"/>
    </location>
</feature>
<keyword evidence="2" id="KW-0249">Electron transport</keyword>
<name>A0A1T4S992_9HYPH</name>
<evidence type="ECO:0000256" key="5">
    <source>
        <dbReference type="SAM" id="SignalP"/>
    </source>
</evidence>
<keyword evidence="3" id="KW-1015">Disulfide bond</keyword>
<dbReference type="EMBL" id="FUWJ01000007">
    <property type="protein sequence ID" value="SKA24870.1"/>
    <property type="molecule type" value="Genomic_DNA"/>
</dbReference>
<dbReference type="PANTHER" id="PTHR45663:SF11">
    <property type="entry name" value="GEO12009P1"/>
    <property type="match status" value="1"/>
</dbReference>
<feature type="chain" id="PRO_5013182435" evidence="5">
    <location>
        <begin position="25"/>
        <end position="130"/>
    </location>
</feature>
<dbReference type="Pfam" id="PF00085">
    <property type="entry name" value="Thioredoxin"/>
    <property type="match status" value="1"/>
</dbReference>
<evidence type="ECO:0000313" key="7">
    <source>
        <dbReference type="EMBL" id="SKA24870.1"/>
    </source>
</evidence>
<keyword evidence="4" id="KW-0676">Redox-active center</keyword>
<dbReference type="CDD" id="cd02947">
    <property type="entry name" value="TRX_family"/>
    <property type="match status" value="1"/>
</dbReference>
<dbReference type="RefSeq" id="WP_085936124.1">
    <property type="nucleotide sequence ID" value="NZ_FUWJ01000007.1"/>
</dbReference>
<dbReference type="GO" id="GO:0015035">
    <property type="term" value="F:protein-disulfide reductase activity"/>
    <property type="evidence" value="ECO:0007669"/>
    <property type="project" value="TreeGrafter"/>
</dbReference>
<evidence type="ECO:0000313" key="8">
    <source>
        <dbReference type="Proteomes" id="UP000190092"/>
    </source>
</evidence>
<keyword evidence="5" id="KW-0732">Signal</keyword>
<evidence type="ECO:0000256" key="3">
    <source>
        <dbReference type="ARBA" id="ARBA00023157"/>
    </source>
</evidence>
<evidence type="ECO:0000256" key="1">
    <source>
        <dbReference type="ARBA" id="ARBA00022448"/>
    </source>
</evidence>
<dbReference type="SUPFAM" id="SSF52833">
    <property type="entry name" value="Thioredoxin-like"/>
    <property type="match status" value="1"/>
</dbReference>
<dbReference type="OrthoDB" id="7950124at2"/>
<feature type="domain" description="Thioredoxin" evidence="6">
    <location>
        <begin position="8"/>
        <end position="130"/>
    </location>
</feature>
<proteinExistence type="predicted"/>
<dbReference type="InterPro" id="IPR017937">
    <property type="entry name" value="Thioredoxin_CS"/>
</dbReference>
<sequence>MVGRRFLLAAVIPAIGFSAMPALAFEPAPFNAREFAAAQEAGKPILIDVTAPWCPTCKAQKVILSDLAQQPKFKDLVVFHVDFDTQEDVLHKFGVFVQSTLIVFKGAKEIARSSGETKKSSIESLLEKAL</sequence>
<dbReference type="GO" id="GO:0005737">
    <property type="term" value="C:cytoplasm"/>
    <property type="evidence" value="ECO:0007669"/>
    <property type="project" value="TreeGrafter"/>
</dbReference>
<dbReference type="Gene3D" id="3.40.30.10">
    <property type="entry name" value="Glutaredoxin"/>
    <property type="match status" value="1"/>
</dbReference>
<reference evidence="8" key="1">
    <citation type="submission" date="2017-02" db="EMBL/GenBank/DDBJ databases">
        <authorList>
            <person name="Varghese N."/>
            <person name="Submissions S."/>
        </authorList>
    </citation>
    <scope>NUCLEOTIDE SEQUENCE [LARGE SCALE GENOMIC DNA]</scope>
    <source>
        <strain evidence="8">ATCC 27094</strain>
    </source>
</reference>
<accession>A0A1T4S992</accession>
<dbReference type="PROSITE" id="PS00194">
    <property type="entry name" value="THIOREDOXIN_1"/>
    <property type="match status" value="1"/>
</dbReference>
<dbReference type="PROSITE" id="PS51352">
    <property type="entry name" value="THIOREDOXIN_2"/>
    <property type="match status" value="1"/>
</dbReference>